<evidence type="ECO:0000256" key="3">
    <source>
        <dbReference type="ARBA" id="ARBA00022691"/>
    </source>
</evidence>
<organism evidence="5 6">
    <name type="scientific">Saccharibacillus alkalitolerans</name>
    <dbReference type="NCBI Taxonomy" id="2705290"/>
    <lineage>
        <taxon>Bacteria</taxon>
        <taxon>Bacillati</taxon>
        <taxon>Bacillota</taxon>
        <taxon>Bacilli</taxon>
        <taxon>Bacillales</taxon>
        <taxon>Paenibacillaceae</taxon>
        <taxon>Saccharibacillus</taxon>
    </lineage>
</organism>
<evidence type="ECO:0000256" key="2">
    <source>
        <dbReference type="ARBA" id="ARBA00022679"/>
    </source>
</evidence>
<dbReference type="GO" id="GO:0032259">
    <property type="term" value="P:methylation"/>
    <property type="evidence" value="ECO:0007669"/>
    <property type="project" value="UniProtKB-KW"/>
</dbReference>
<dbReference type="RefSeq" id="WP_166278475.1">
    <property type="nucleotide sequence ID" value="NZ_JAAFGS010000010.1"/>
</dbReference>
<dbReference type="InterPro" id="IPR041698">
    <property type="entry name" value="Methyltransf_25"/>
</dbReference>
<keyword evidence="3" id="KW-0949">S-adenosyl-L-methionine</keyword>
<proteinExistence type="predicted"/>
<reference evidence="5 6" key="1">
    <citation type="submission" date="2020-01" db="EMBL/GenBank/DDBJ databases">
        <title>Polyphasic characterisation and genomic insights into a novel alkali tolerant bacterium VR-M41.</title>
        <authorList>
            <person name="Vemuluri V.R."/>
        </authorList>
    </citation>
    <scope>NUCLEOTIDE SEQUENCE [LARGE SCALE GENOMIC DNA]</scope>
    <source>
        <strain evidence="5 6">VR-M41</strain>
    </source>
</reference>
<evidence type="ECO:0000256" key="1">
    <source>
        <dbReference type="ARBA" id="ARBA00022603"/>
    </source>
</evidence>
<name>A0ABX0F9S4_9BACL</name>
<dbReference type="Gene3D" id="3.40.50.150">
    <property type="entry name" value="Vaccinia Virus protein VP39"/>
    <property type="match status" value="1"/>
</dbReference>
<dbReference type="PANTHER" id="PTHR43464">
    <property type="entry name" value="METHYLTRANSFERASE"/>
    <property type="match status" value="1"/>
</dbReference>
<dbReference type="CDD" id="cd02440">
    <property type="entry name" value="AdoMet_MTases"/>
    <property type="match status" value="1"/>
</dbReference>
<dbReference type="GO" id="GO:0008168">
    <property type="term" value="F:methyltransferase activity"/>
    <property type="evidence" value="ECO:0007669"/>
    <property type="project" value="UniProtKB-KW"/>
</dbReference>
<dbReference type="Pfam" id="PF13649">
    <property type="entry name" value="Methyltransf_25"/>
    <property type="match status" value="1"/>
</dbReference>
<gene>
    <name evidence="5" type="ORF">GYN08_20400</name>
</gene>
<protein>
    <submittedName>
        <fullName evidence="5">Class I SAM-dependent methyltransferase</fullName>
    </submittedName>
</protein>
<evidence type="ECO:0000259" key="4">
    <source>
        <dbReference type="Pfam" id="PF13649"/>
    </source>
</evidence>
<feature type="domain" description="Methyltransferase" evidence="4">
    <location>
        <begin position="41"/>
        <end position="140"/>
    </location>
</feature>
<dbReference type="Proteomes" id="UP000800303">
    <property type="component" value="Unassembled WGS sequence"/>
</dbReference>
<dbReference type="EMBL" id="JAAFGS010000010">
    <property type="protein sequence ID" value="NGZ77657.1"/>
    <property type="molecule type" value="Genomic_DNA"/>
</dbReference>
<accession>A0ABX0F9S4</accession>
<dbReference type="InterPro" id="IPR029063">
    <property type="entry name" value="SAM-dependent_MTases_sf"/>
</dbReference>
<evidence type="ECO:0000313" key="5">
    <source>
        <dbReference type="EMBL" id="NGZ77657.1"/>
    </source>
</evidence>
<keyword evidence="2" id="KW-0808">Transferase</keyword>
<sequence length="271" mass="30715">MKNLIDYYSAFDEWGRLEREPLEFTINLHHILANLPVGGRVLDNGAGPGQYAMTLAGRGYRMTLTDLTPRLVEIAEAKAREMDLQDRFDGFYARDARRLEGQDDRSFDAALMLGPMYHLQAAEDRERAISELRRVTKPGGTVFVAFMPRTAFLGKSLAQPESWKPNHTAEGLDRLMATGAFDHADEGRFTGAYYFEVGEIEPFMESRGFECLKLIASSSIAGAMNAQQWEYWRQRGDEEFAAVIRRLIDVSEDRHILGMSPHVLYIGRRGV</sequence>
<dbReference type="PANTHER" id="PTHR43464:SF19">
    <property type="entry name" value="UBIQUINONE BIOSYNTHESIS O-METHYLTRANSFERASE, MITOCHONDRIAL"/>
    <property type="match status" value="1"/>
</dbReference>
<keyword evidence="1 5" id="KW-0489">Methyltransferase</keyword>
<evidence type="ECO:0000313" key="6">
    <source>
        <dbReference type="Proteomes" id="UP000800303"/>
    </source>
</evidence>
<dbReference type="SUPFAM" id="SSF53335">
    <property type="entry name" value="S-adenosyl-L-methionine-dependent methyltransferases"/>
    <property type="match status" value="1"/>
</dbReference>
<keyword evidence="6" id="KW-1185">Reference proteome</keyword>
<comment type="caution">
    <text evidence="5">The sequence shown here is derived from an EMBL/GenBank/DDBJ whole genome shotgun (WGS) entry which is preliminary data.</text>
</comment>